<dbReference type="InterPro" id="IPR051712">
    <property type="entry name" value="ARTD-AVP"/>
</dbReference>
<dbReference type="PANTHER" id="PTHR45740">
    <property type="entry name" value="POLY [ADP-RIBOSE] POLYMERASE"/>
    <property type="match status" value="1"/>
</dbReference>
<name>A0A1B6CB51_9HEMI</name>
<dbReference type="SUPFAM" id="SSF56399">
    <property type="entry name" value="ADP-ribosylation"/>
    <property type="match status" value="1"/>
</dbReference>
<protein>
    <recommendedName>
        <fullName evidence="2">PARP catalytic domain-containing protein</fullName>
    </recommendedName>
</protein>
<gene>
    <name evidence="3" type="ORF">g.1798</name>
</gene>
<feature type="compositionally biased region" description="Basic and acidic residues" evidence="1">
    <location>
        <begin position="1"/>
        <end position="13"/>
    </location>
</feature>
<dbReference type="InterPro" id="IPR012317">
    <property type="entry name" value="Poly(ADP-ribose)pol_cat_dom"/>
</dbReference>
<sequence>LVPDVLHGEDSRNSDVSSTDNNVKLTTGDIFEVSKTTMISNVLKTNNENSFKIIKNENNLDIVKVNIEMEKQNEDSELVEINGEILDNKGNFESEQLITGEVGVVENNITNVETFEAKAENEIGSSNWNIELDKKKNALQKETDMLEELTSGLKALISKENPNINNNVSANKVNPNLKDDISFLIEVFEKINVEKKRQNEDSELVETNNEVLDNKGIFERNIEDESSKVDNKIDYSKEKEVTEEGQSSKAEECKKKFSLVHFVGQSITNTEYYEEKLIDATFSEAETCKKMILKGLPEVCITSVKKVVNNYLEGMYALRKEEMQSRGVAFKELTMLHATSADNAMSIIKDNFEWTRTVRHRFGKGVSFTKDADYANCHCNRNYRSDRCFIVTKVLVGQAEYGRILLNIPGGSCDSAFSPDMKVCVKFRDNEFMPQFVVYYNYLSFTRSKYYRGRLAMRF</sequence>
<dbReference type="EMBL" id="GEDC01026587">
    <property type="protein sequence ID" value="JAS10711.1"/>
    <property type="molecule type" value="Transcribed_RNA"/>
</dbReference>
<organism evidence="3">
    <name type="scientific">Clastoptera arizonana</name>
    <name type="common">Arizona spittle bug</name>
    <dbReference type="NCBI Taxonomy" id="38151"/>
    <lineage>
        <taxon>Eukaryota</taxon>
        <taxon>Metazoa</taxon>
        <taxon>Ecdysozoa</taxon>
        <taxon>Arthropoda</taxon>
        <taxon>Hexapoda</taxon>
        <taxon>Insecta</taxon>
        <taxon>Pterygota</taxon>
        <taxon>Neoptera</taxon>
        <taxon>Paraneoptera</taxon>
        <taxon>Hemiptera</taxon>
        <taxon>Auchenorrhyncha</taxon>
        <taxon>Cercopoidea</taxon>
        <taxon>Clastopteridae</taxon>
        <taxon>Clastoptera</taxon>
    </lineage>
</organism>
<evidence type="ECO:0000256" key="1">
    <source>
        <dbReference type="SAM" id="MobiDB-lite"/>
    </source>
</evidence>
<dbReference type="GO" id="GO:1990404">
    <property type="term" value="F:NAD+-protein mono-ADP-ribosyltransferase activity"/>
    <property type="evidence" value="ECO:0007669"/>
    <property type="project" value="TreeGrafter"/>
</dbReference>
<evidence type="ECO:0000313" key="3">
    <source>
        <dbReference type="EMBL" id="JAS10711.1"/>
    </source>
</evidence>
<feature type="domain" description="PARP catalytic" evidence="2">
    <location>
        <begin position="299"/>
        <end position="398"/>
    </location>
</feature>
<accession>A0A1B6CB51</accession>
<reference evidence="3" key="1">
    <citation type="submission" date="2015-12" db="EMBL/GenBank/DDBJ databases">
        <title>De novo transcriptome assembly of four potential Pierce s Disease insect vectors from Arizona vineyards.</title>
        <authorList>
            <person name="Tassone E.E."/>
        </authorList>
    </citation>
    <scope>NUCLEOTIDE SEQUENCE</scope>
</reference>
<dbReference type="Pfam" id="PF00644">
    <property type="entry name" value="PARP"/>
    <property type="match status" value="1"/>
</dbReference>
<dbReference type="GO" id="GO:0005634">
    <property type="term" value="C:nucleus"/>
    <property type="evidence" value="ECO:0007669"/>
    <property type="project" value="TreeGrafter"/>
</dbReference>
<dbReference type="PANTHER" id="PTHR45740:SF2">
    <property type="entry name" value="POLY [ADP-RIBOSE] POLYMERASE"/>
    <property type="match status" value="1"/>
</dbReference>
<feature type="region of interest" description="Disordered" evidence="1">
    <location>
        <begin position="1"/>
        <end position="21"/>
    </location>
</feature>
<dbReference type="Gene3D" id="3.90.228.10">
    <property type="match status" value="1"/>
</dbReference>
<feature type="non-terminal residue" evidence="3">
    <location>
        <position position="1"/>
    </location>
</feature>
<proteinExistence type="predicted"/>
<dbReference type="AlphaFoldDB" id="A0A1B6CB51"/>
<dbReference type="GO" id="GO:0003950">
    <property type="term" value="F:NAD+ poly-ADP-ribosyltransferase activity"/>
    <property type="evidence" value="ECO:0007669"/>
    <property type="project" value="InterPro"/>
</dbReference>
<evidence type="ECO:0000259" key="2">
    <source>
        <dbReference type="Pfam" id="PF00644"/>
    </source>
</evidence>